<feature type="transmembrane region" description="Helical" evidence="5">
    <location>
        <begin position="47"/>
        <end position="71"/>
    </location>
</feature>
<dbReference type="PANTHER" id="PTHR12308">
    <property type="entry name" value="ANOCTAMIN"/>
    <property type="match status" value="1"/>
</dbReference>
<comment type="caution">
    <text evidence="7">The sequence shown here is derived from an EMBL/GenBank/DDBJ whole genome shotgun (WGS) entry which is preliminary data.</text>
</comment>
<evidence type="ECO:0000256" key="1">
    <source>
        <dbReference type="ARBA" id="ARBA00004141"/>
    </source>
</evidence>
<protein>
    <recommendedName>
        <fullName evidence="6">Anoctamin transmembrane domain-containing protein</fullName>
    </recommendedName>
</protein>
<sequence>IPFIHSYRTFGSAKMPPAKDADEQLHRAEELDEHEIFDDYLEVVITFGYVTVFGATSMPLCSLVSLIAMVIERYLAQCLVARSTAVTLCRYSDELKLGLTRHCGSMYRPSHPLDPSLHQLWCQIIEFMGWAAVFTNCILFGFASDQMPGVFPQ</sequence>
<evidence type="ECO:0000313" key="7">
    <source>
        <dbReference type="EMBL" id="KAF4719746.1"/>
    </source>
</evidence>
<dbReference type="InterPro" id="IPR007632">
    <property type="entry name" value="Anoctamin"/>
</dbReference>
<dbReference type="InterPro" id="IPR049452">
    <property type="entry name" value="Anoctamin_TM"/>
</dbReference>
<proteinExistence type="predicted"/>
<comment type="subcellular location">
    <subcellularLocation>
        <location evidence="1">Membrane</location>
        <topology evidence="1">Multi-pass membrane protein</topology>
    </subcellularLocation>
</comment>
<dbReference type="PANTHER" id="PTHR12308:SF73">
    <property type="entry name" value="ANOCTAMIN"/>
    <property type="match status" value="1"/>
</dbReference>
<dbReference type="GO" id="GO:0016020">
    <property type="term" value="C:membrane"/>
    <property type="evidence" value="ECO:0007669"/>
    <property type="project" value="UniProtKB-SubCell"/>
</dbReference>
<feature type="non-terminal residue" evidence="7">
    <location>
        <position position="1"/>
    </location>
</feature>
<dbReference type="AlphaFoldDB" id="A0A7J6RI31"/>
<evidence type="ECO:0000256" key="4">
    <source>
        <dbReference type="ARBA" id="ARBA00023136"/>
    </source>
</evidence>
<keyword evidence="4 5" id="KW-0472">Membrane</keyword>
<evidence type="ECO:0000313" key="8">
    <source>
        <dbReference type="Proteomes" id="UP000553632"/>
    </source>
</evidence>
<dbReference type="EMBL" id="JABANO010025728">
    <property type="protein sequence ID" value="KAF4719746.1"/>
    <property type="molecule type" value="Genomic_DNA"/>
</dbReference>
<evidence type="ECO:0000259" key="6">
    <source>
        <dbReference type="Pfam" id="PF04547"/>
    </source>
</evidence>
<dbReference type="Pfam" id="PF04547">
    <property type="entry name" value="Anoctamin"/>
    <property type="match status" value="1"/>
</dbReference>
<keyword evidence="3 5" id="KW-1133">Transmembrane helix</keyword>
<evidence type="ECO:0000256" key="3">
    <source>
        <dbReference type="ARBA" id="ARBA00022989"/>
    </source>
</evidence>
<gene>
    <name evidence="7" type="ORF">FOZ63_022073</name>
</gene>
<accession>A0A7J6RI31</accession>
<name>A0A7J6RI31_PEROL</name>
<keyword evidence="2 5" id="KW-0812">Transmembrane</keyword>
<keyword evidence="8" id="KW-1185">Reference proteome</keyword>
<evidence type="ECO:0000256" key="5">
    <source>
        <dbReference type="SAM" id="Phobius"/>
    </source>
</evidence>
<organism evidence="7 8">
    <name type="scientific">Perkinsus olseni</name>
    <name type="common">Perkinsus atlanticus</name>
    <dbReference type="NCBI Taxonomy" id="32597"/>
    <lineage>
        <taxon>Eukaryota</taxon>
        <taxon>Sar</taxon>
        <taxon>Alveolata</taxon>
        <taxon>Perkinsozoa</taxon>
        <taxon>Perkinsea</taxon>
        <taxon>Perkinsida</taxon>
        <taxon>Perkinsidae</taxon>
        <taxon>Perkinsus</taxon>
    </lineage>
</organism>
<reference evidence="7 8" key="1">
    <citation type="submission" date="2020-04" db="EMBL/GenBank/DDBJ databases">
        <title>Perkinsus olseni comparative genomics.</title>
        <authorList>
            <person name="Bogema D.R."/>
        </authorList>
    </citation>
    <scope>NUCLEOTIDE SEQUENCE [LARGE SCALE GENOMIC DNA]</scope>
    <source>
        <strain evidence="7 8">ATCC PRA-207</strain>
    </source>
</reference>
<feature type="domain" description="Anoctamin transmembrane" evidence="6">
    <location>
        <begin position="18"/>
        <end position="145"/>
    </location>
</feature>
<evidence type="ECO:0000256" key="2">
    <source>
        <dbReference type="ARBA" id="ARBA00022692"/>
    </source>
</evidence>
<dbReference type="Proteomes" id="UP000553632">
    <property type="component" value="Unassembled WGS sequence"/>
</dbReference>
<dbReference type="GO" id="GO:0005254">
    <property type="term" value="F:chloride channel activity"/>
    <property type="evidence" value="ECO:0007669"/>
    <property type="project" value="TreeGrafter"/>
</dbReference>